<dbReference type="InterPro" id="IPR018392">
    <property type="entry name" value="LysM"/>
</dbReference>
<dbReference type="CDD" id="cd00118">
    <property type="entry name" value="LysM"/>
    <property type="match status" value="2"/>
</dbReference>
<dbReference type="AlphaFoldDB" id="A0A2H0TXN5"/>
<dbReference type="PANTHER" id="PTHR21666">
    <property type="entry name" value="PEPTIDASE-RELATED"/>
    <property type="match status" value="1"/>
</dbReference>
<evidence type="ECO:0000313" key="3">
    <source>
        <dbReference type="EMBL" id="PIR76266.1"/>
    </source>
</evidence>
<protein>
    <recommendedName>
        <fullName evidence="2">LysM domain-containing protein</fullName>
    </recommendedName>
</protein>
<dbReference type="GO" id="GO:0004222">
    <property type="term" value="F:metalloendopeptidase activity"/>
    <property type="evidence" value="ECO:0007669"/>
    <property type="project" value="TreeGrafter"/>
</dbReference>
<dbReference type="InterPro" id="IPR036779">
    <property type="entry name" value="LysM_dom_sf"/>
</dbReference>
<keyword evidence="1" id="KW-0812">Transmembrane</keyword>
<dbReference type="Pfam" id="PF01476">
    <property type="entry name" value="LysM"/>
    <property type="match status" value="2"/>
</dbReference>
<accession>A0A2H0TXN5</accession>
<dbReference type="Gene3D" id="3.10.350.10">
    <property type="entry name" value="LysM domain"/>
    <property type="match status" value="2"/>
</dbReference>
<dbReference type="CDD" id="cd12797">
    <property type="entry name" value="M23_peptidase"/>
    <property type="match status" value="1"/>
</dbReference>
<dbReference type="InterPro" id="IPR050570">
    <property type="entry name" value="Cell_wall_metabolism_enzyme"/>
</dbReference>
<dbReference type="Gene3D" id="2.70.70.10">
    <property type="entry name" value="Glucose Permease (Domain IIA)"/>
    <property type="match status" value="1"/>
</dbReference>
<feature type="transmembrane region" description="Helical" evidence="1">
    <location>
        <begin position="12"/>
        <end position="31"/>
    </location>
</feature>
<dbReference type="InterPro" id="IPR011055">
    <property type="entry name" value="Dup_hybrid_motif"/>
</dbReference>
<comment type="caution">
    <text evidence="3">The sequence shown here is derived from an EMBL/GenBank/DDBJ whole genome shotgun (WGS) entry which is preliminary data.</text>
</comment>
<dbReference type="SMART" id="SM00257">
    <property type="entry name" value="LysM"/>
    <property type="match status" value="2"/>
</dbReference>
<keyword evidence="1" id="KW-1133">Transmembrane helix</keyword>
<feature type="domain" description="LysM" evidence="2">
    <location>
        <begin position="259"/>
        <end position="304"/>
    </location>
</feature>
<sequence length="464" mass="50130">MDKHVKKVILSLLSIVMFLKRMLVGFFQLVAKGFSKINEKYEQTIGPTLYQWAYTLQKKLRWVSLLKTSGPLGFFGRRSVLQIVLFLMLFVIMIPQTRLYSAEKISNMPGRATLLYTLVGSGDQDFSPEDLIVEQALPPTSVADQNWRDGSISADQTASTGKIPVQPEEISSISVGGTAVTKPSILPGNQLPVQIDTNKTQTTGRKDIIEYTVDSGDTIGAIAEAFHINVETILWANNLTARSYIRPGDTLKIMPINGLVHTVSRGDTVSSLANTYDTEASEIIAFNDLKKDGSDIIIGETLIIPNGTKPAPKSTYTVPESRPYTPLTNVAAPPPSVAAPAGSGYLWPLGAHIITQYYGLQHTGIDISGGGVGTPIYAAKGGTVKVSQCGYNGGYGCYIILDHGDGVNTLYGHASKLYVSAGETVTQGQTIATMGSTGRSTGPHLHFEVRINGVRSNPLKYIRY</sequence>
<feature type="transmembrane region" description="Helical" evidence="1">
    <location>
        <begin position="80"/>
        <end position="101"/>
    </location>
</feature>
<evidence type="ECO:0000259" key="2">
    <source>
        <dbReference type="PROSITE" id="PS51782"/>
    </source>
</evidence>
<dbReference type="EMBL" id="PFBY01000036">
    <property type="protein sequence ID" value="PIR76266.1"/>
    <property type="molecule type" value="Genomic_DNA"/>
</dbReference>
<reference evidence="4" key="1">
    <citation type="submission" date="2017-09" db="EMBL/GenBank/DDBJ databases">
        <title>Depth-based differentiation of microbial function through sediment-hosted aquifers and enrichment of novel symbionts in the deep terrestrial subsurface.</title>
        <authorList>
            <person name="Probst A.J."/>
            <person name="Ladd B."/>
            <person name="Jarett J.K."/>
            <person name="Geller-Mcgrath D.E."/>
            <person name="Sieber C.M.K."/>
            <person name="Emerson J.B."/>
            <person name="Anantharaman K."/>
            <person name="Thomas B.C."/>
            <person name="Malmstrom R."/>
            <person name="Stieglmeier M."/>
            <person name="Klingl A."/>
            <person name="Woyke T."/>
            <person name="Ryan C.M."/>
            <person name="Banfield J.F."/>
        </authorList>
    </citation>
    <scope>NUCLEOTIDE SEQUENCE [LARGE SCALE GENOMIC DNA]</scope>
</reference>
<dbReference type="SUPFAM" id="SSF51261">
    <property type="entry name" value="Duplicated hybrid motif"/>
    <property type="match status" value="1"/>
</dbReference>
<dbReference type="InterPro" id="IPR016047">
    <property type="entry name" value="M23ase_b-sheet_dom"/>
</dbReference>
<dbReference type="PANTHER" id="PTHR21666:SF270">
    <property type="entry name" value="MUREIN HYDROLASE ACTIVATOR ENVC"/>
    <property type="match status" value="1"/>
</dbReference>
<evidence type="ECO:0000256" key="1">
    <source>
        <dbReference type="SAM" id="Phobius"/>
    </source>
</evidence>
<gene>
    <name evidence="3" type="ORF">COU32_03280</name>
</gene>
<dbReference type="PROSITE" id="PS51782">
    <property type="entry name" value="LYSM"/>
    <property type="match status" value="2"/>
</dbReference>
<dbReference type="Pfam" id="PF01551">
    <property type="entry name" value="Peptidase_M23"/>
    <property type="match status" value="1"/>
</dbReference>
<dbReference type="Proteomes" id="UP000231530">
    <property type="component" value="Unassembled WGS sequence"/>
</dbReference>
<name>A0A2H0TXN5_9BACT</name>
<evidence type="ECO:0000313" key="4">
    <source>
        <dbReference type="Proteomes" id="UP000231530"/>
    </source>
</evidence>
<organism evidence="3 4">
    <name type="scientific">Candidatus Magasanikbacteria bacterium CG10_big_fil_rev_8_21_14_0_10_42_10</name>
    <dbReference type="NCBI Taxonomy" id="1974649"/>
    <lineage>
        <taxon>Bacteria</taxon>
        <taxon>Candidatus Magasanikiibacteriota</taxon>
    </lineage>
</organism>
<keyword evidence="1" id="KW-0472">Membrane</keyword>
<feature type="domain" description="LysM" evidence="2">
    <location>
        <begin position="209"/>
        <end position="253"/>
    </location>
</feature>
<proteinExistence type="predicted"/>